<dbReference type="SUPFAM" id="SSF49373">
    <property type="entry name" value="Invasin/intimin cell-adhesion fragments"/>
    <property type="match status" value="1"/>
</dbReference>
<accession>A0A7Y7WDR4</accession>
<dbReference type="EMBL" id="JACAPU010000014">
    <property type="protein sequence ID" value="NWB47523.1"/>
    <property type="molecule type" value="Genomic_DNA"/>
</dbReference>
<feature type="domain" description="BIG2" evidence="2">
    <location>
        <begin position="156"/>
        <end position="194"/>
    </location>
</feature>
<evidence type="ECO:0000313" key="3">
    <source>
        <dbReference type="EMBL" id="NWB47523.1"/>
    </source>
</evidence>
<name>A0A7Y7WDR4_9PSED</name>
<sequence>MPNIKSGSALDLLPPPSVVEAPDGVLDPGDIPPEGAHVRVTRTPADTEWRVVFIFVGVRYRNSFPVGPVIRDVEFRVQAEDFVANDQDIVIVRYEVELADGSTLESEELPLELAASFEGSALLDLSQEYYVAVADKAPVSVPAYVQFTRTATWGRAPYRYESSDEQVASVNVQTGEVTARGNGQCTITATDNLGEPRGYPLTVRGIRQLYYLSSSADWNGMVTVCTVASLDPVSLADIKRLWTLYEPSSGPVAQYLGWLNYPFWTVDRLGGDTAWAYDLNGRSVNDNATAYSITTYLPVLGASRDTP</sequence>
<dbReference type="Proteomes" id="UP000582981">
    <property type="component" value="Unassembled WGS sequence"/>
</dbReference>
<dbReference type="Pfam" id="PF02368">
    <property type="entry name" value="Big_2"/>
    <property type="match status" value="1"/>
</dbReference>
<dbReference type="AlphaFoldDB" id="A0A7Y7WDR4"/>
<dbReference type="RefSeq" id="WP_177144260.1">
    <property type="nucleotide sequence ID" value="NZ_JACAPU010000014.1"/>
</dbReference>
<comment type="caution">
    <text evidence="3">The sequence shown here is derived from an EMBL/GenBank/DDBJ whole genome shotgun (WGS) entry which is preliminary data.</text>
</comment>
<dbReference type="InterPro" id="IPR003343">
    <property type="entry name" value="Big_2"/>
</dbReference>
<gene>
    <name evidence="3" type="ORF">HX829_13580</name>
</gene>
<protein>
    <submittedName>
        <fullName evidence="3">Ig-like domain-containing protein</fullName>
    </submittedName>
</protein>
<dbReference type="InterPro" id="IPR008964">
    <property type="entry name" value="Invasin/intimin_cell_adhesion"/>
</dbReference>
<feature type="region of interest" description="Disordered" evidence="1">
    <location>
        <begin position="1"/>
        <end position="34"/>
    </location>
</feature>
<proteinExistence type="predicted"/>
<organism evidence="3 4">
    <name type="scientific">Pseudomonas gingeri</name>
    <dbReference type="NCBI Taxonomy" id="117681"/>
    <lineage>
        <taxon>Bacteria</taxon>
        <taxon>Pseudomonadati</taxon>
        <taxon>Pseudomonadota</taxon>
        <taxon>Gammaproteobacteria</taxon>
        <taxon>Pseudomonadales</taxon>
        <taxon>Pseudomonadaceae</taxon>
        <taxon>Pseudomonas</taxon>
    </lineage>
</organism>
<evidence type="ECO:0000313" key="4">
    <source>
        <dbReference type="Proteomes" id="UP000582981"/>
    </source>
</evidence>
<evidence type="ECO:0000259" key="2">
    <source>
        <dbReference type="Pfam" id="PF02368"/>
    </source>
</evidence>
<reference evidence="3 4" key="1">
    <citation type="submission" date="2020-04" db="EMBL/GenBank/DDBJ databases">
        <title>Molecular characterization of pseudomonads from Agaricus bisporus reveal novel blotch 2 pathogens in Western Europe.</title>
        <authorList>
            <person name="Taparia T."/>
            <person name="Krijger M."/>
            <person name="Haynes E."/>
            <person name="Elpinstone J.G."/>
            <person name="Noble R."/>
            <person name="Van Der Wolf J."/>
        </authorList>
    </citation>
    <scope>NUCLEOTIDE SEQUENCE [LARGE SCALE GENOMIC DNA]</scope>
    <source>
        <strain evidence="3 4">F1001</strain>
    </source>
</reference>
<dbReference type="Gene3D" id="2.60.40.1080">
    <property type="match status" value="1"/>
</dbReference>
<evidence type="ECO:0000256" key="1">
    <source>
        <dbReference type="SAM" id="MobiDB-lite"/>
    </source>
</evidence>